<evidence type="ECO:0000313" key="1">
    <source>
        <dbReference type="EMBL" id="KAJ4485211.1"/>
    </source>
</evidence>
<proteinExistence type="predicted"/>
<comment type="caution">
    <text evidence="1">The sequence shown here is derived from an EMBL/GenBank/DDBJ whole genome shotgun (WGS) entry which is preliminary data.</text>
</comment>
<organism evidence="1 2">
    <name type="scientific">Lentinula aciculospora</name>
    <dbReference type="NCBI Taxonomy" id="153920"/>
    <lineage>
        <taxon>Eukaryota</taxon>
        <taxon>Fungi</taxon>
        <taxon>Dikarya</taxon>
        <taxon>Basidiomycota</taxon>
        <taxon>Agaricomycotina</taxon>
        <taxon>Agaricomycetes</taxon>
        <taxon>Agaricomycetidae</taxon>
        <taxon>Agaricales</taxon>
        <taxon>Marasmiineae</taxon>
        <taxon>Omphalotaceae</taxon>
        <taxon>Lentinula</taxon>
    </lineage>
</organism>
<gene>
    <name evidence="1" type="ORF">J3R30DRAFT_3282806</name>
</gene>
<keyword evidence="2" id="KW-1185">Reference proteome</keyword>
<reference evidence="1" key="1">
    <citation type="submission" date="2022-08" db="EMBL/GenBank/DDBJ databases">
        <title>A Global Phylogenomic Analysis of the Shiitake Genus Lentinula.</title>
        <authorList>
            <consortium name="DOE Joint Genome Institute"/>
            <person name="Sierra-Patev S."/>
            <person name="Min B."/>
            <person name="Naranjo-Ortiz M."/>
            <person name="Looney B."/>
            <person name="Konkel Z."/>
            <person name="Slot J.C."/>
            <person name="Sakamoto Y."/>
            <person name="Steenwyk J.L."/>
            <person name="Rokas A."/>
            <person name="Carro J."/>
            <person name="Camarero S."/>
            <person name="Ferreira P."/>
            <person name="Molpeceres G."/>
            <person name="Ruiz-Duenas F.J."/>
            <person name="Serrano A."/>
            <person name="Henrissat B."/>
            <person name="Drula E."/>
            <person name="Hughes K.W."/>
            <person name="Mata J.L."/>
            <person name="Ishikawa N.K."/>
            <person name="Vargas-Isla R."/>
            <person name="Ushijima S."/>
            <person name="Smith C.A."/>
            <person name="Ahrendt S."/>
            <person name="Andreopoulos W."/>
            <person name="He G."/>
            <person name="Labutti K."/>
            <person name="Lipzen A."/>
            <person name="Ng V."/>
            <person name="Riley R."/>
            <person name="Sandor L."/>
            <person name="Barry K."/>
            <person name="Martinez A.T."/>
            <person name="Xiao Y."/>
            <person name="Gibbons J.G."/>
            <person name="Terashima K."/>
            <person name="Grigoriev I.V."/>
            <person name="Hibbett D.S."/>
        </authorList>
    </citation>
    <scope>NUCLEOTIDE SEQUENCE</scope>
    <source>
        <strain evidence="1">JLM2183</strain>
    </source>
</reference>
<protein>
    <recommendedName>
        <fullName evidence="3">F-box domain-containing protein</fullName>
    </recommendedName>
</protein>
<sequence length="491" mass="55293">MVHSVASSLAQTGIHRLPNEILSYVFLNAIQVCDDDDYSEAAFFPLTISHTCSRWRKVSISTGSLWKYIRLCLPCSSNQLIYLNTWLTRSKFYPLEILLDFRDPEWGWEEEHHIFTCGVAREIISVILPHAKRWRHIEFFTDTWAPIHAFLNLTRDVVSLPVLRSMALYRCNAYFARKGEYFKPVEMREALQLFGGASFPALRDLSLVGVHVDWQRSILSNLFELELKFHAYDVMPTIGEFAEILESCPDLRRLSIVGSGPRLEAGSTNKKRVISLAKLTRLIFGFVDVEYAVMLLSLFHLPCLREFELEDVAALVDPVEPSDASALLALLEASSTNFHSQACFFPLHKVDCLELRSIRSSETVFSQFLRCFTSLERINLSDVDSALLNSLGPQHLAPCPQLVDLTCRHVDTSILSSVISARAKAGSGVRPLQSVQLELNDEAVLSDLDKGTSTASCLSDEDRNSLLNAGVNLIINDHRFSAEPDDFLHVV</sequence>
<dbReference type="EMBL" id="JAOTPV010000003">
    <property type="protein sequence ID" value="KAJ4485211.1"/>
    <property type="molecule type" value="Genomic_DNA"/>
</dbReference>
<dbReference type="AlphaFoldDB" id="A0A9W9AMY3"/>
<evidence type="ECO:0000313" key="2">
    <source>
        <dbReference type="Proteomes" id="UP001150266"/>
    </source>
</evidence>
<accession>A0A9W9AMY3</accession>
<dbReference type="OrthoDB" id="3252356at2759"/>
<evidence type="ECO:0008006" key="3">
    <source>
        <dbReference type="Google" id="ProtNLM"/>
    </source>
</evidence>
<name>A0A9W9AMY3_9AGAR</name>
<dbReference type="SUPFAM" id="SSF52047">
    <property type="entry name" value="RNI-like"/>
    <property type="match status" value="1"/>
</dbReference>
<dbReference type="InterPro" id="IPR032675">
    <property type="entry name" value="LRR_dom_sf"/>
</dbReference>
<dbReference type="Proteomes" id="UP001150266">
    <property type="component" value="Unassembled WGS sequence"/>
</dbReference>
<dbReference type="Gene3D" id="3.80.10.10">
    <property type="entry name" value="Ribonuclease Inhibitor"/>
    <property type="match status" value="1"/>
</dbReference>